<accession>A0ABM1S990</accession>
<gene>
    <name evidence="4" type="primary">LOC106458310</name>
</gene>
<dbReference type="InterPro" id="IPR049733">
    <property type="entry name" value="CCDC61_N"/>
</dbReference>
<organism evidence="3 4">
    <name type="scientific">Limulus polyphemus</name>
    <name type="common">Atlantic horseshoe crab</name>
    <dbReference type="NCBI Taxonomy" id="6850"/>
    <lineage>
        <taxon>Eukaryota</taxon>
        <taxon>Metazoa</taxon>
        <taxon>Ecdysozoa</taxon>
        <taxon>Arthropoda</taxon>
        <taxon>Chelicerata</taxon>
        <taxon>Merostomata</taxon>
        <taxon>Xiphosura</taxon>
        <taxon>Limulidae</taxon>
        <taxon>Limulus</taxon>
    </lineage>
</organism>
<feature type="coiled-coil region" evidence="1">
    <location>
        <begin position="178"/>
        <end position="290"/>
    </location>
</feature>
<keyword evidence="3" id="KW-1185">Reference proteome</keyword>
<dbReference type="GeneID" id="106458310"/>
<sequence>MDGALSSDFSYCSLTDESIYFIRMKAATDCSVLFIEVIDKRSGEVWSGRFDTSDIEKLTKKTGNFKQFPIFTEMLKTALKKTSSSVFIKVLTDSELEWMRKERSGYVRGSPLSKSSTTSKKRFLLLVYTVEFDRIHYPLRLQYQGIPDISTLMTTMVELRTALQRYKLGSCQKEPSELQYLREENVFLKGQIESLQKEIVKVKTELNQESNTKRRHSHASYQSPQVLHMTIKNLEQELVEEKSRHNSYQIRSQDEIKNLKNKVEILKAREKVLKTECQSLNEELNVLKKKIPSKKDIAFHKQYELKALRESRSLKLPQTEGRHLQYPTERTLSWSDPRRRRSKSEQTYVRSLSPSSAGSRNSRKDYHLHEGRFRVFDPTAYIQERDKKIRETDLQRRKQIRRALSAGRIGLDHYIPSLSSSRTSFGSNRSRSSSRERSSNLSIKTSDTQHKELPPSRVKTKSFQNEVELRGLQKFLKKRQRLHSF</sequence>
<feature type="compositionally biased region" description="Polar residues" evidence="2">
    <location>
        <begin position="345"/>
        <end position="360"/>
    </location>
</feature>
<dbReference type="Proteomes" id="UP000694941">
    <property type="component" value="Unplaced"/>
</dbReference>
<feature type="region of interest" description="Disordered" evidence="2">
    <location>
        <begin position="417"/>
        <end position="460"/>
    </location>
</feature>
<evidence type="ECO:0000256" key="1">
    <source>
        <dbReference type="SAM" id="Coils"/>
    </source>
</evidence>
<name>A0ABM1S990_LIMPO</name>
<dbReference type="CDD" id="cd22284">
    <property type="entry name" value="HD_CCDC61_N"/>
    <property type="match status" value="1"/>
</dbReference>
<evidence type="ECO:0000313" key="3">
    <source>
        <dbReference type="Proteomes" id="UP000694941"/>
    </source>
</evidence>
<proteinExistence type="predicted"/>
<feature type="compositionally biased region" description="Low complexity" evidence="2">
    <location>
        <begin position="417"/>
        <end position="431"/>
    </location>
</feature>
<protein>
    <submittedName>
        <fullName evidence="4">Coiled-coil domain-containing protein 61-like isoform X1</fullName>
    </submittedName>
</protein>
<evidence type="ECO:0000313" key="4">
    <source>
        <dbReference type="RefSeq" id="XP_022240195.1"/>
    </source>
</evidence>
<reference evidence="4" key="1">
    <citation type="submission" date="2025-08" db="UniProtKB">
        <authorList>
            <consortium name="RefSeq"/>
        </authorList>
    </citation>
    <scope>IDENTIFICATION</scope>
    <source>
        <tissue evidence="4">Muscle</tissue>
    </source>
</reference>
<dbReference type="RefSeq" id="XP_022240195.1">
    <property type="nucleotide sequence ID" value="XM_022384487.1"/>
</dbReference>
<keyword evidence="1" id="KW-0175">Coiled coil</keyword>
<feature type="region of interest" description="Disordered" evidence="2">
    <location>
        <begin position="314"/>
        <end position="366"/>
    </location>
</feature>
<evidence type="ECO:0000256" key="2">
    <source>
        <dbReference type="SAM" id="MobiDB-lite"/>
    </source>
</evidence>